<dbReference type="Proteomes" id="UP001152300">
    <property type="component" value="Unassembled WGS sequence"/>
</dbReference>
<feature type="compositionally biased region" description="Basic and acidic residues" evidence="1">
    <location>
        <begin position="54"/>
        <end position="74"/>
    </location>
</feature>
<accession>A0A9X0AF05</accession>
<keyword evidence="2" id="KW-1133">Transmembrane helix</keyword>
<keyword evidence="2" id="KW-0472">Membrane</keyword>
<feature type="compositionally biased region" description="Basic and acidic residues" evidence="1">
    <location>
        <begin position="90"/>
        <end position="102"/>
    </location>
</feature>
<gene>
    <name evidence="3" type="ORF">OCU04_009426</name>
</gene>
<reference evidence="3" key="1">
    <citation type="submission" date="2022-11" db="EMBL/GenBank/DDBJ databases">
        <title>Genome Resource of Sclerotinia nivalis Strain SnTB1, a Plant Pathogen Isolated from American Ginseng.</title>
        <authorList>
            <person name="Fan S."/>
        </authorList>
    </citation>
    <scope>NUCLEOTIDE SEQUENCE</scope>
    <source>
        <strain evidence="3">SnTB1</strain>
    </source>
</reference>
<comment type="caution">
    <text evidence="3">The sequence shown here is derived from an EMBL/GenBank/DDBJ whole genome shotgun (WGS) entry which is preliminary data.</text>
</comment>
<name>A0A9X0AF05_9HELO</name>
<dbReference type="AlphaFoldDB" id="A0A9X0AF05"/>
<feature type="compositionally biased region" description="Polar residues" evidence="1">
    <location>
        <begin position="116"/>
        <end position="143"/>
    </location>
</feature>
<keyword evidence="2" id="KW-0812">Transmembrane</keyword>
<evidence type="ECO:0000256" key="2">
    <source>
        <dbReference type="SAM" id="Phobius"/>
    </source>
</evidence>
<sequence length="511" mass="56953">MPRSGGLLENYSGPINDSLPGSRVQSNTPTEDQGYGGKTLADELGDLGNDFDSGDDKYSSKEGETSLQREAREQVERAVALHDKFLKDHNIRNDFANEKETETSPPPVPVSMAQRRFSQPDTGRSNTSISQTDPTRSAPSPSHKTPPRPLSFSSKTTSVKHTQVSPRRVSSEQREFIVTPPPLSNGVFATISREYGWAWLWWIIIPLLLTAAALFAGGHDLYENRFVADAIERNAEKTNANVVIDIASAISDAAKVLLDEDGTLRRLEDSPFNQAVLSIASVRKEILEAQRGGRSYLIWLIDDFVAKNRELDHDWRSFLQRQIEATAEFAGDFDGYARNAGSQGSRTDWIKAAYNITFQDFSDIPQKAYREGELLMCELLGSLNKPSCSPDRRNLGRLYNELMHEVIPSNIRVPPEAFETYSTAIINIAKAIGDILKTWENASNKIEVAKSRYNHEYGIGNVDEVAQELESTAKTLTEAMQSPLVYRLAAPEFPAAVRRLAESKIWTLTLQ</sequence>
<evidence type="ECO:0000313" key="3">
    <source>
        <dbReference type="EMBL" id="KAJ8061619.1"/>
    </source>
</evidence>
<feature type="transmembrane region" description="Helical" evidence="2">
    <location>
        <begin position="197"/>
        <end position="216"/>
    </location>
</feature>
<protein>
    <submittedName>
        <fullName evidence="3">Uncharacterized protein</fullName>
    </submittedName>
</protein>
<feature type="compositionally biased region" description="Polar residues" evidence="1">
    <location>
        <begin position="151"/>
        <end position="165"/>
    </location>
</feature>
<keyword evidence="4" id="KW-1185">Reference proteome</keyword>
<dbReference type="EMBL" id="JAPEIS010000011">
    <property type="protein sequence ID" value="KAJ8061619.1"/>
    <property type="molecule type" value="Genomic_DNA"/>
</dbReference>
<evidence type="ECO:0000256" key="1">
    <source>
        <dbReference type="SAM" id="MobiDB-lite"/>
    </source>
</evidence>
<dbReference type="OrthoDB" id="3546285at2759"/>
<evidence type="ECO:0000313" key="4">
    <source>
        <dbReference type="Proteomes" id="UP001152300"/>
    </source>
</evidence>
<feature type="region of interest" description="Disordered" evidence="1">
    <location>
        <begin position="90"/>
        <end position="173"/>
    </location>
</feature>
<proteinExistence type="predicted"/>
<organism evidence="3 4">
    <name type="scientific">Sclerotinia nivalis</name>
    <dbReference type="NCBI Taxonomy" id="352851"/>
    <lineage>
        <taxon>Eukaryota</taxon>
        <taxon>Fungi</taxon>
        <taxon>Dikarya</taxon>
        <taxon>Ascomycota</taxon>
        <taxon>Pezizomycotina</taxon>
        <taxon>Leotiomycetes</taxon>
        <taxon>Helotiales</taxon>
        <taxon>Sclerotiniaceae</taxon>
        <taxon>Sclerotinia</taxon>
    </lineage>
</organism>
<feature type="region of interest" description="Disordered" evidence="1">
    <location>
        <begin position="1"/>
        <end position="74"/>
    </location>
</feature>